<dbReference type="CDD" id="cd02440">
    <property type="entry name" value="AdoMet_MTases"/>
    <property type="match status" value="1"/>
</dbReference>
<keyword evidence="5" id="KW-0687">Ribonucleoprotein</keyword>
<dbReference type="PIRSF" id="PIRSF037167">
    <property type="entry name" value="Mtase_YfcB_prd"/>
    <property type="match status" value="1"/>
</dbReference>
<reference evidence="5 6" key="1">
    <citation type="submission" date="2018-06" db="EMBL/GenBank/DDBJ databases">
        <authorList>
            <consortium name="Pathogen Informatics"/>
            <person name="Doyle S."/>
        </authorList>
    </citation>
    <scope>NUCLEOTIDE SEQUENCE [LARGE SCALE GENOMIC DNA]</scope>
    <source>
        <strain evidence="5 6">NCTC13294</strain>
    </source>
</reference>
<evidence type="ECO:0000256" key="3">
    <source>
        <dbReference type="ARBA" id="ARBA00022691"/>
    </source>
</evidence>
<dbReference type="InterPro" id="IPR002052">
    <property type="entry name" value="DNA_methylase_N6_adenine_CS"/>
</dbReference>
<dbReference type="GO" id="GO:0036009">
    <property type="term" value="F:protein-glutamine N-methyltransferase activity"/>
    <property type="evidence" value="ECO:0007669"/>
    <property type="project" value="InterPro"/>
</dbReference>
<dbReference type="Pfam" id="PF05175">
    <property type="entry name" value="MTS"/>
    <property type="match status" value="1"/>
</dbReference>
<dbReference type="PANTHER" id="PTHR47806:SF1">
    <property type="entry name" value="RIBOSOMAL PROTEIN UL3 GLUTAMINE METHYLTRANSFERASE"/>
    <property type="match status" value="1"/>
</dbReference>
<proteinExistence type="predicted"/>
<organism evidence="5 6">
    <name type="scientific">Cardiobacterium valvarum</name>
    <dbReference type="NCBI Taxonomy" id="194702"/>
    <lineage>
        <taxon>Bacteria</taxon>
        <taxon>Pseudomonadati</taxon>
        <taxon>Pseudomonadota</taxon>
        <taxon>Gammaproteobacteria</taxon>
        <taxon>Cardiobacteriales</taxon>
        <taxon>Cardiobacteriaceae</taxon>
        <taxon>Cardiobacterium</taxon>
    </lineage>
</organism>
<dbReference type="AlphaFoldDB" id="A0A381EFG4"/>
<dbReference type="EC" id="2.1.1.-" evidence="5"/>
<dbReference type="NCBIfam" id="TIGR00536">
    <property type="entry name" value="hemK_fam"/>
    <property type="match status" value="1"/>
</dbReference>
<evidence type="ECO:0000256" key="2">
    <source>
        <dbReference type="ARBA" id="ARBA00022679"/>
    </source>
</evidence>
<accession>A0A381EFG4</accession>
<dbReference type="RefSeq" id="WP_115612626.1">
    <property type="nucleotide sequence ID" value="NZ_JBHLZC010000001.1"/>
</dbReference>
<keyword evidence="6" id="KW-1185">Reference proteome</keyword>
<dbReference type="SUPFAM" id="SSF53335">
    <property type="entry name" value="S-adenosyl-L-methionine-dependent methyltransferases"/>
    <property type="match status" value="1"/>
</dbReference>
<dbReference type="Proteomes" id="UP000254572">
    <property type="component" value="Unassembled WGS sequence"/>
</dbReference>
<dbReference type="EMBL" id="UFUW01000001">
    <property type="protein sequence ID" value="SUX25690.1"/>
    <property type="molecule type" value="Genomic_DNA"/>
</dbReference>
<keyword evidence="1 5" id="KW-0489">Methyltransferase</keyword>
<protein>
    <submittedName>
        <fullName evidence="5">50S ribosomal protein L3 glutamine methyltransferase</fullName>
        <ecNumber evidence="5">2.1.1.-</ecNumber>
    </submittedName>
</protein>
<evidence type="ECO:0000313" key="6">
    <source>
        <dbReference type="Proteomes" id="UP000254572"/>
    </source>
</evidence>
<evidence type="ECO:0000313" key="5">
    <source>
        <dbReference type="EMBL" id="SUX25690.1"/>
    </source>
</evidence>
<name>A0A381EFG4_9GAMM</name>
<evidence type="ECO:0000256" key="1">
    <source>
        <dbReference type="ARBA" id="ARBA00022603"/>
    </source>
</evidence>
<gene>
    <name evidence="5" type="primary">prmB</name>
    <name evidence="5" type="ORF">NCTC13294_02579</name>
</gene>
<keyword evidence="2 5" id="KW-0808">Transferase</keyword>
<dbReference type="GO" id="GO:0005840">
    <property type="term" value="C:ribosome"/>
    <property type="evidence" value="ECO:0007669"/>
    <property type="project" value="UniProtKB-KW"/>
</dbReference>
<keyword evidence="3" id="KW-0949">S-adenosyl-L-methionine</keyword>
<keyword evidence="5" id="KW-0689">Ribosomal protein</keyword>
<evidence type="ECO:0000259" key="4">
    <source>
        <dbReference type="Pfam" id="PF05175"/>
    </source>
</evidence>
<dbReference type="GO" id="GO:0032259">
    <property type="term" value="P:methylation"/>
    <property type="evidence" value="ECO:0007669"/>
    <property type="project" value="UniProtKB-KW"/>
</dbReference>
<dbReference type="PANTHER" id="PTHR47806">
    <property type="entry name" value="50S RIBOSOMAL PROTEIN L3 GLUTAMINE METHYLTRANSFERASE"/>
    <property type="match status" value="1"/>
</dbReference>
<dbReference type="InterPro" id="IPR004556">
    <property type="entry name" value="HemK-like"/>
</dbReference>
<dbReference type="GO" id="GO:0005829">
    <property type="term" value="C:cytosol"/>
    <property type="evidence" value="ECO:0007669"/>
    <property type="project" value="TreeGrafter"/>
</dbReference>
<dbReference type="InterPro" id="IPR029063">
    <property type="entry name" value="SAM-dependent_MTases_sf"/>
</dbReference>
<dbReference type="OrthoDB" id="9800643at2"/>
<dbReference type="Gene3D" id="3.40.50.150">
    <property type="entry name" value="Vaccinia Virus protein VP39"/>
    <property type="match status" value="1"/>
</dbReference>
<dbReference type="InterPro" id="IPR007848">
    <property type="entry name" value="Small_mtfrase_dom"/>
</dbReference>
<sequence>MQHLSTLLDWIRYAASRLATADIAYGHGTDTPLDEAAALVLGLLNLPYDLSPTYFPAHLTADEITALRNALDRRVNERIPVPYLTHRTLYGGYEFYVDERVLIPRSPIAELIERGLSPWWQGDAPETILDLCCGSGCIGILAQIHQPQADIILADIDPDALAVAAKNLARYQLSDSIPLLQGDGLAALDAAIADLYGTEAAAARAQGATYRDVTGGIDWILCNPPYVEEGEMDDIAVEYRYEPRHALTSGADGLDFTRRLLHTAGDYLSERGLLVLEVGMSGQNLEDAYPDAAFDWAELTRGGAGVCVISADELLAWRDAGIV</sequence>
<dbReference type="InterPro" id="IPR017127">
    <property type="entry name" value="Ribosome_uL3_MTase"/>
</dbReference>
<dbReference type="GO" id="GO:0003676">
    <property type="term" value="F:nucleic acid binding"/>
    <property type="evidence" value="ECO:0007669"/>
    <property type="project" value="InterPro"/>
</dbReference>
<dbReference type="PROSITE" id="PS00092">
    <property type="entry name" value="N6_MTASE"/>
    <property type="match status" value="1"/>
</dbReference>
<feature type="domain" description="Methyltransferase small" evidence="4">
    <location>
        <begin position="126"/>
        <end position="191"/>
    </location>
</feature>